<comment type="caution">
    <text evidence="3">The sequence shown here is derived from an EMBL/GenBank/DDBJ whole genome shotgun (WGS) entry which is preliminary data.</text>
</comment>
<dbReference type="Proteomes" id="UP000216001">
    <property type="component" value="Unassembled WGS sequence"/>
</dbReference>
<evidence type="ECO:0000313" key="4">
    <source>
        <dbReference type="Proteomes" id="UP000216001"/>
    </source>
</evidence>
<gene>
    <name evidence="3" type="ORF">CHI95_22565</name>
    <name evidence="2" type="ORF">KYI77_20920</name>
</gene>
<name>A0A264VLX0_PRORE</name>
<dbReference type="AlphaFoldDB" id="A0A264VLX0"/>
<evidence type="ECO:0000313" key="2">
    <source>
        <dbReference type="EMBL" id="MBW3118905.1"/>
    </source>
</evidence>
<evidence type="ECO:0008006" key="5">
    <source>
        <dbReference type="Google" id="ProtNLM"/>
    </source>
</evidence>
<reference evidence="2" key="2">
    <citation type="submission" date="2021-07" db="EMBL/GenBank/DDBJ databases">
        <authorList>
            <person name="Stanton E."/>
        </authorList>
    </citation>
    <scope>NUCLEOTIDE SEQUENCE</scope>
    <source>
        <strain evidence="2">2021EL-01139</strain>
    </source>
</reference>
<protein>
    <recommendedName>
        <fullName evidence="5">HK97 gp10 family phage protein</fullName>
    </recommendedName>
</protein>
<dbReference type="EMBL" id="JAHWLI010000120">
    <property type="protein sequence ID" value="MBW3118905.1"/>
    <property type="molecule type" value="Genomic_DNA"/>
</dbReference>
<evidence type="ECO:0000313" key="3">
    <source>
        <dbReference type="EMBL" id="OZS72292.1"/>
    </source>
</evidence>
<dbReference type="EMBL" id="NOWC01000040">
    <property type="protein sequence ID" value="OZS72292.1"/>
    <property type="molecule type" value="Genomic_DNA"/>
</dbReference>
<accession>A0A264VLX0</accession>
<reference evidence="3 4" key="1">
    <citation type="submission" date="2017-07" db="EMBL/GenBank/DDBJ databases">
        <title>blaIMP-27 on transferable plasmids in Proteus mirabilis and Providencia rettgeri.</title>
        <authorList>
            <person name="Potter R."/>
        </authorList>
    </citation>
    <scope>NUCLEOTIDE SEQUENCE [LARGE SCALE GENOMIC DNA]</scope>
    <source>
        <strain evidence="3 4">PR1</strain>
    </source>
</reference>
<feature type="region of interest" description="Disordered" evidence="1">
    <location>
        <begin position="90"/>
        <end position="117"/>
    </location>
</feature>
<evidence type="ECO:0000256" key="1">
    <source>
        <dbReference type="SAM" id="MobiDB-lite"/>
    </source>
</evidence>
<organism evidence="3 4">
    <name type="scientific">Providencia rettgeri</name>
    <dbReference type="NCBI Taxonomy" id="587"/>
    <lineage>
        <taxon>Bacteria</taxon>
        <taxon>Pseudomonadati</taxon>
        <taxon>Pseudomonadota</taxon>
        <taxon>Gammaproteobacteria</taxon>
        <taxon>Enterobacterales</taxon>
        <taxon>Morganellaceae</taxon>
        <taxon>Providencia</taxon>
    </lineage>
</organism>
<sequence length="146" mass="16013">MGVKVKGIRRVRGNINSELELIATQRTARVMQEISITGAAYAAAITPIDTSNLINSQYRQLQKIPSGYEARVGYSANYAAAVSQMKGKLKGQPREDFGKTRSGVSFGGGTGKGRYWDPNAEPDFLRKGFENAAPEIQEIIKRGYKI</sequence>
<dbReference type="Proteomes" id="UP001155882">
    <property type="component" value="Unassembled WGS sequence"/>
</dbReference>
<dbReference type="RefSeq" id="WP_094963020.1">
    <property type="nucleotide sequence ID" value="NZ_JAFJXK010000009.1"/>
</dbReference>
<proteinExistence type="predicted"/>